<dbReference type="InterPro" id="IPR053216">
    <property type="entry name" value="Appressorial_penetr-assoc"/>
</dbReference>
<keyword evidence="2" id="KW-0732">Signal</keyword>
<evidence type="ECO:0000256" key="2">
    <source>
        <dbReference type="SAM" id="SignalP"/>
    </source>
</evidence>
<comment type="caution">
    <text evidence="3">The sequence shown here is derived from an EMBL/GenBank/DDBJ whole genome shotgun (WGS) entry which is preliminary data.</text>
</comment>
<dbReference type="PANTHER" id="PTHR34587:SF1">
    <property type="entry name" value="CIRCUMSPOROZOITE PROTEIN"/>
    <property type="match status" value="1"/>
</dbReference>
<evidence type="ECO:0000313" key="4">
    <source>
        <dbReference type="Proteomes" id="UP001055115"/>
    </source>
</evidence>
<proteinExistence type="predicted"/>
<feature type="compositionally biased region" description="Basic residues" evidence="1">
    <location>
        <begin position="236"/>
        <end position="248"/>
    </location>
</feature>
<evidence type="ECO:0000313" key="3">
    <source>
        <dbReference type="EMBL" id="GKT45352.1"/>
    </source>
</evidence>
<name>A0AA37NXL7_9PEZI</name>
<feature type="compositionally biased region" description="Low complexity" evidence="1">
    <location>
        <begin position="216"/>
        <end position="235"/>
    </location>
</feature>
<feature type="chain" id="PRO_5041278326" evidence="2">
    <location>
        <begin position="19"/>
        <end position="471"/>
    </location>
</feature>
<protein>
    <submittedName>
        <fullName evidence="3">Uncharacterized protein</fullName>
    </submittedName>
</protein>
<dbReference type="Proteomes" id="UP001055115">
    <property type="component" value="Unassembled WGS sequence"/>
</dbReference>
<dbReference type="EMBL" id="BQXU01000012">
    <property type="protein sequence ID" value="GKT45352.1"/>
    <property type="molecule type" value="Genomic_DNA"/>
</dbReference>
<keyword evidence="4" id="KW-1185">Reference proteome</keyword>
<evidence type="ECO:0000256" key="1">
    <source>
        <dbReference type="SAM" id="MobiDB-lite"/>
    </source>
</evidence>
<dbReference type="RefSeq" id="XP_049127702.1">
    <property type="nucleotide sequence ID" value="XM_049271745.1"/>
</dbReference>
<reference evidence="3 4" key="1">
    <citation type="submission" date="2022-03" db="EMBL/GenBank/DDBJ databases">
        <title>Genome data of Colletotrichum spp.</title>
        <authorList>
            <person name="Utami Y.D."/>
            <person name="Hiruma K."/>
        </authorList>
    </citation>
    <scope>NUCLEOTIDE SEQUENCE [LARGE SCALE GENOMIC DNA]</scope>
    <source>
        <strain evidence="3 4">MAFF 239500</strain>
    </source>
</reference>
<feature type="region of interest" description="Disordered" evidence="1">
    <location>
        <begin position="216"/>
        <end position="294"/>
    </location>
</feature>
<feature type="signal peptide" evidence="2">
    <location>
        <begin position="1"/>
        <end position="18"/>
    </location>
</feature>
<feature type="compositionally biased region" description="Low complexity" evidence="1">
    <location>
        <begin position="265"/>
        <end position="279"/>
    </location>
</feature>
<dbReference type="AlphaFoldDB" id="A0AA37NXL7"/>
<sequence>MKFQTSTALAALVAFAVAEVPQEHSHEKYLRAVNALLKQDNPMNIQDAVFGLLGNAAAAKGAGDVTNLDCLHQATADSAFSTAKAAGDVDGMASALVFAAVERNTGSVGLKSVTCTDKATNPEIAAISQHQDPASDGAAAENKAITLELAKQLAAVGADPQLALDSGTFAPGDVNDNTGAGNTCDDANDAEGCIFTQNLIVKDATPEEIDAAVAGTGAAAGNSTETATNSTCSAGKKSKSKAKAKAKATRTTVLPKSVLSERQNNDANNGTGSATGTTNVQTFTGDLGGPAPPVNSDAAADKPFEVNGSTFLNAGAALQRSCAVQHNACADEANSGADFSVADCGAQEDECLAAASLKKFRRSAGPGHRMRIATRMIQERQALDFGSCQDPSIEFATGLDGRKEASFAPAGDFEHGSALKIDVISSFICGQLQSKCKADAAAVSACQQGQAAAKSLTGQAAADAFNSALGV</sequence>
<dbReference type="GeneID" id="73326335"/>
<dbReference type="PANTHER" id="PTHR34587">
    <property type="entry name" value="VWFA DOMAIN-CONTAINING PROTEIN"/>
    <property type="match status" value="1"/>
</dbReference>
<organism evidence="3 4">
    <name type="scientific">Colletotrichum spaethianum</name>
    <dbReference type="NCBI Taxonomy" id="700344"/>
    <lineage>
        <taxon>Eukaryota</taxon>
        <taxon>Fungi</taxon>
        <taxon>Dikarya</taxon>
        <taxon>Ascomycota</taxon>
        <taxon>Pezizomycotina</taxon>
        <taxon>Sordariomycetes</taxon>
        <taxon>Hypocreomycetidae</taxon>
        <taxon>Glomerellales</taxon>
        <taxon>Glomerellaceae</taxon>
        <taxon>Colletotrichum</taxon>
        <taxon>Colletotrichum spaethianum species complex</taxon>
    </lineage>
</organism>
<accession>A0AA37NXL7</accession>
<gene>
    <name evidence="3" type="ORF">ColSpa_05533</name>
</gene>